<comment type="similarity">
    <text evidence="2">Belongs to the tRNA methyltransferase O family.</text>
</comment>
<evidence type="ECO:0000256" key="3">
    <source>
        <dbReference type="SAM" id="MobiDB-lite"/>
    </source>
</evidence>
<evidence type="ECO:0000256" key="2">
    <source>
        <dbReference type="ARBA" id="ARBA00033753"/>
    </source>
</evidence>
<dbReference type="Gene3D" id="3.30.2310.10">
    <property type="entry name" value="YaeB-like"/>
    <property type="match status" value="1"/>
</dbReference>
<accession>A0A8J1Y1X1</accession>
<dbReference type="InterPro" id="IPR023370">
    <property type="entry name" value="TrmO-like_N"/>
</dbReference>
<dbReference type="Pfam" id="PF01980">
    <property type="entry name" value="TrmO_N"/>
    <property type="match status" value="1"/>
</dbReference>
<dbReference type="FunFam" id="3.30.2310.10:FF:000002">
    <property type="entry name" value="tRNA methyltransferase O"/>
    <property type="match status" value="1"/>
</dbReference>
<dbReference type="InterPro" id="IPR036414">
    <property type="entry name" value="YaeB_N_sf"/>
</dbReference>
<dbReference type="Gene3D" id="2.40.30.70">
    <property type="entry name" value="YaeB-like"/>
    <property type="match status" value="1"/>
</dbReference>
<dbReference type="SUPFAM" id="SSF118196">
    <property type="entry name" value="YaeB-like"/>
    <property type="match status" value="2"/>
</dbReference>
<keyword evidence="5" id="KW-1185">Reference proteome</keyword>
<feature type="region of interest" description="Disordered" evidence="3">
    <location>
        <begin position="339"/>
        <end position="381"/>
    </location>
</feature>
<dbReference type="AlphaFoldDB" id="A0A8J1Y1X1"/>
<feature type="region of interest" description="Disordered" evidence="3">
    <location>
        <begin position="207"/>
        <end position="232"/>
    </location>
</feature>
<gene>
    <name evidence="4" type="ORF">OFUS_LOCUS7528</name>
</gene>
<dbReference type="OrthoDB" id="4882at2759"/>
<evidence type="ECO:0000313" key="5">
    <source>
        <dbReference type="Proteomes" id="UP000749559"/>
    </source>
</evidence>
<dbReference type="PANTHER" id="PTHR12818">
    <property type="entry name" value="TRNA (ADENINE(37)-N6)-METHYLTRANSFERASE"/>
    <property type="match status" value="1"/>
</dbReference>
<feature type="compositionally biased region" description="Low complexity" evidence="3">
    <location>
        <begin position="214"/>
        <end position="228"/>
    </location>
</feature>
<organism evidence="4 5">
    <name type="scientific">Owenia fusiformis</name>
    <name type="common">Polychaete worm</name>
    <dbReference type="NCBI Taxonomy" id="6347"/>
    <lineage>
        <taxon>Eukaryota</taxon>
        <taxon>Metazoa</taxon>
        <taxon>Spiralia</taxon>
        <taxon>Lophotrochozoa</taxon>
        <taxon>Annelida</taxon>
        <taxon>Polychaeta</taxon>
        <taxon>Sedentaria</taxon>
        <taxon>Canalipalpata</taxon>
        <taxon>Sabellida</taxon>
        <taxon>Oweniida</taxon>
        <taxon>Oweniidae</taxon>
        <taxon>Owenia</taxon>
    </lineage>
</organism>
<dbReference type="CDD" id="cd09281">
    <property type="entry name" value="UPF0066"/>
    <property type="match status" value="1"/>
</dbReference>
<sequence>MTDLHVSTPYNPLSHKPIGYVRSLFAFKNGTPRQASVCTNAKAVIAIEKSVFNNPEHSLQGLEAFSHVWVIFLFHKNNNSHRKAKVAPPRLNGAKVGVFSTRSPYRPNPIGLSLCRVAHIEGNQVHLSGIDMLDGTPVLDIKPYIPQYDAPVLHEANSNEDTVCSPNERVYEPQAIPSIISGGQIDLELEKIQISVKSTSGASVSHSHQLDLKSGQSQTSTSNSSASNCHLSEIQSDSNSSASNCHLSAIESDLNSSASNCHLSAIESDLNSSASNCHLSEIESDLNSSASSCHLSAIESDLNSSASNCHLSRLESDQSQTSTSDSSFSNCDLSDSVSNKSQISNSNSSLSNKPSVQSDKSDSISSVDSSGQLSIQSDKSQTSISNSTISCSYQSEKPNEKICLHDIDESIKSAQWITSPPIDKLRVCFTGRAKSQLQKFSLNATGNNLQDYFLNFFDSSDQLEQAICEILQADPRSSYRRKNCTDSLYYFCVDNAHVTCWFDGDMVEVVKVKPISNSILAGKT</sequence>
<dbReference type="EMBL" id="CAIIXF020000004">
    <property type="protein sequence ID" value="CAH1780893.1"/>
    <property type="molecule type" value="Genomic_DNA"/>
</dbReference>
<evidence type="ECO:0000313" key="4">
    <source>
        <dbReference type="EMBL" id="CAH1780893.1"/>
    </source>
</evidence>
<dbReference type="InterPro" id="IPR023368">
    <property type="entry name" value="UPF0066_cons_site"/>
</dbReference>
<dbReference type="InterPro" id="IPR036413">
    <property type="entry name" value="YaeB-like_sf"/>
</dbReference>
<keyword evidence="1" id="KW-0949">S-adenosyl-L-methionine</keyword>
<dbReference type="InterPro" id="IPR040372">
    <property type="entry name" value="YaeB-like"/>
</dbReference>
<dbReference type="Proteomes" id="UP000749559">
    <property type="component" value="Unassembled WGS sequence"/>
</dbReference>
<proteinExistence type="inferred from homology"/>
<comment type="caution">
    <text evidence="4">The sequence shown here is derived from an EMBL/GenBank/DDBJ whole genome shotgun (WGS) entry which is preliminary data.</text>
</comment>
<dbReference type="PROSITE" id="PS01318">
    <property type="entry name" value="TSAA_1"/>
    <property type="match status" value="1"/>
</dbReference>
<dbReference type="NCBIfam" id="TIGR00104">
    <property type="entry name" value="tRNA_TsaA"/>
    <property type="match status" value="1"/>
</dbReference>
<feature type="compositionally biased region" description="Low complexity" evidence="3">
    <location>
        <begin position="339"/>
        <end position="377"/>
    </location>
</feature>
<evidence type="ECO:0000256" key="1">
    <source>
        <dbReference type="ARBA" id="ARBA00022691"/>
    </source>
</evidence>
<name>A0A8J1Y1X1_OWEFU</name>
<dbReference type="PROSITE" id="PS51668">
    <property type="entry name" value="TSAA_2"/>
    <property type="match status" value="1"/>
</dbReference>
<protein>
    <submittedName>
        <fullName evidence="4">Uncharacterized protein</fullName>
    </submittedName>
</protein>
<reference evidence="4" key="1">
    <citation type="submission" date="2022-03" db="EMBL/GenBank/DDBJ databases">
        <authorList>
            <person name="Martin C."/>
        </authorList>
    </citation>
    <scope>NUCLEOTIDE SEQUENCE</scope>
</reference>
<dbReference type="PANTHER" id="PTHR12818:SF0">
    <property type="entry name" value="TRNA (ADENINE(37)-N6)-METHYLTRANSFERASE"/>
    <property type="match status" value="1"/>
</dbReference>